<feature type="transmembrane region" description="Helical" evidence="2">
    <location>
        <begin position="46"/>
        <end position="64"/>
    </location>
</feature>
<proteinExistence type="predicted"/>
<feature type="domain" description="Signal transduction histidine kinase internal region" evidence="3">
    <location>
        <begin position="186"/>
        <end position="263"/>
    </location>
</feature>
<gene>
    <name evidence="4" type="ORF">F7231_07190</name>
</gene>
<reference evidence="4" key="1">
    <citation type="submission" date="2024-05" db="EMBL/GenBank/DDBJ databases">
        <authorList>
            <person name="Jung D.-H."/>
        </authorList>
    </citation>
    <scope>NUCLEOTIDE SEQUENCE</scope>
    <source>
        <strain evidence="4">JA-25</strain>
    </source>
</reference>
<dbReference type="RefSeq" id="WP_166691407.1">
    <property type="nucleotide sequence ID" value="NZ_WAEL01000002.1"/>
</dbReference>
<keyword evidence="5" id="KW-1185">Reference proteome</keyword>
<accession>A0ABX0QFU8</accession>
<dbReference type="Gene3D" id="3.30.565.10">
    <property type="entry name" value="Histidine kinase-like ATPase, C-terminal domain"/>
    <property type="match status" value="1"/>
</dbReference>
<sequence>MSRPFYLILIHVLSCLAFLALPYVFAQDGIAKLAELPVNPHEQRNLASYLLTIAFFYTSFYWLIPRFFEKKQYFLYGACVLVCFLIVQGTLLLINQQAGPPPFKHVPEPGATTPRGLETPFQDRGAMAPPPMPPNGAFQRGGPPQSSLPAEISQTFFLFVAGLLLSLAIWINNRWRETERQRLSTELSYLKAQINPHFLFNTLNSIYSLAIERSSATADAIVQLSSFLRYVIAEGRQDSVSLTHELAYIGHYIALQRLRLDDTVPVQYATKGNSHGLQIAPLLLISFIENAFKYGASPQEKSQIDIRIDVTGNQLQLYVFNQKVHVADAPVAGSGIGLTNTRTRLQLLYPGRHDLLILDEPTSFTVTLNLILS</sequence>
<dbReference type="SUPFAM" id="SSF55874">
    <property type="entry name" value="ATPase domain of HSP90 chaperone/DNA topoisomerase II/histidine kinase"/>
    <property type="match status" value="1"/>
</dbReference>
<keyword evidence="2" id="KW-0472">Membrane</keyword>
<keyword evidence="4" id="KW-0418">Kinase</keyword>
<dbReference type="InterPro" id="IPR050640">
    <property type="entry name" value="Bact_2-comp_sensor_kinase"/>
</dbReference>
<evidence type="ECO:0000313" key="5">
    <source>
        <dbReference type="Proteomes" id="UP000606008"/>
    </source>
</evidence>
<dbReference type="Proteomes" id="UP000606008">
    <property type="component" value="Unassembled WGS sequence"/>
</dbReference>
<dbReference type="PANTHER" id="PTHR34220:SF7">
    <property type="entry name" value="SENSOR HISTIDINE KINASE YPDA"/>
    <property type="match status" value="1"/>
</dbReference>
<organism evidence="4 5">
    <name type="scientific">Fibrivirga algicola</name>
    <dbReference type="NCBI Taxonomy" id="2950420"/>
    <lineage>
        <taxon>Bacteria</taxon>
        <taxon>Pseudomonadati</taxon>
        <taxon>Bacteroidota</taxon>
        <taxon>Cytophagia</taxon>
        <taxon>Cytophagales</taxon>
        <taxon>Spirosomataceae</taxon>
        <taxon>Fibrivirga</taxon>
    </lineage>
</organism>
<dbReference type="GO" id="GO:0016301">
    <property type="term" value="F:kinase activity"/>
    <property type="evidence" value="ECO:0007669"/>
    <property type="project" value="UniProtKB-KW"/>
</dbReference>
<dbReference type="InterPro" id="IPR010559">
    <property type="entry name" value="Sig_transdc_His_kin_internal"/>
</dbReference>
<keyword evidence="4" id="KW-0808">Transferase</keyword>
<evidence type="ECO:0000259" key="3">
    <source>
        <dbReference type="Pfam" id="PF06580"/>
    </source>
</evidence>
<protein>
    <submittedName>
        <fullName evidence="4">Sensor histidine kinase</fullName>
    </submittedName>
</protein>
<evidence type="ECO:0000256" key="1">
    <source>
        <dbReference type="SAM" id="MobiDB-lite"/>
    </source>
</evidence>
<dbReference type="Pfam" id="PF06580">
    <property type="entry name" value="His_kinase"/>
    <property type="match status" value="1"/>
</dbReference>
<dbReference type="PANTHER" id="PTHR34220">
    <property type="entry name" value="SENSOR HISTIDINE KINASE YPDA"/>
    <property type="match status" value="1"/>
</dbReference>
<feature type="transmembrane region" description="Helical" evidence="2">
    <location>
        <begin position="152"/>
        <end position="172"/>
    </location>
</feature>
<evidence type="ECO:0000313" key="4">
    <source>
        <dbReference type="EMBL" id="NID09952.1"/>
    </source>
</evidence>
<feature type="region of interest" description="Disordered" evidence="1">
    <location>
        <begin position="104"/>
        <end position="147"/>
    </location>
</feature>
<evidence type="ECO:0000256" key="2">
    <source>
        <dbReference type="SAM" id="Phobius"/>
    </source>
</evidence>
<name>A0ABX0QFU8_9BACT</name>
<feature type="transmembrane region" description="Helical" evidence="2">
    <location>
        <begin position="73"/>
        <end position="94"/>
    </location>
</feature>
<keyword evidence="2" id="KW-1133">Transmembrane helix</keyword>
<keyword evidence="2" id="KW-0812">Transmembrane</keyword>
<comment type="caution">
    <text evidence="4">The sequence shown here is derived from an EMBL/GenBank/DDBJ whole genome shotgun (WGS) entry which is preliminary data.</text>
</comment>
<dbReference type="InterPro" id="IPR036890">
    <property type="entry name" value="HATPase_C_sf"/>
</dbReference>
<dbReference type="EMBL" id="WAEL01000002">
    <property type="protein sequence ID" value="NID09952.1"/>
    <property type="molecule type" value="Genomic_DNA"/>
</dbReference>